<evidence type="ECO:0000313" key="13">
    <source>
        <dbReference type="EMBL" id="MFC4359827.1"/>
    </source>
</evidence>
<dbReference type="Pfam" id="PF00764">
    <property type="entry name" value="Arginosuc_synth"/>
    <property type="match status" value="1"/>
</dbReference>
<dbReference type="InterPro" id="IPR048267">
    <property type="entry name" value="Arginosuc_syn_N"/>
</dbReference>
<comment type="similarity">
    <text evidence="9">Belongs to the argininosuccinate synthase family. Type 1 subfamily.</text>
</comment>
<dbReference type="InterPro" id="IPR023434">
    <property type="entry name" value="Arginosuc_synth_type_1_subfam"/>
</dbReference>
<dbReference type="InterPro" id="IPR024074">
    <property type="entry name" value="AS_cat/multimer_dom_body"/>
</dbReference>
<evidence type="ECO:0000256" key="9">
    <source>
        <dbReference type="HAMAP-Rule" id="MF_00005"/>
    </source>
</evidence>
<dbReference type="CDD" id="cd01999">
    <property type="entry name" value="ASS"/>
    <property type="match status" value="1"/>
</dbReference>
<keyword evidence="6 9" id="KW-0028">Amino-acid biosynthesis</keyword>
<feature type="binding site" evidence="9">
    <location>
        <position position="85"/>
    </location>
    <ligand>
        <name>L-citrulline</name>
        <dbReference type="ChEBI" id="CHEBI:57743"/>
    </ligand>
</feature>
<dbReference type="GO" id="GO:0005524">
    <property type="term" value="F:ATP binding"/>
    <property type="evidence" value="ECO:0007669"/>
    <property type="project" value="UniProtKB-UniRule"/>
</dbReference>
<feature type="binding site" evidence="9">
    <location>
        <position position="115"/>
    </location>
    <ligand>
        <name>ATP</name>
        <dbReference type="ChEBI" id="CHEBI:30616"/>
    </ligand>
</feature>
<evidence type="ECO:0000256" key="5">
    <source>
        <dbReference type="ARBA" id="ARBA00022598"/>
    </source>
</evidence>
<dbReference type="PROSITE" id="PS00565">
    <property type="entry name" value="ARGININOSUCCIN_SYN_2"/>
    <property type="match status" value="1"/>
</dbReference>
<dbReference type="AlphaFoldDB" id="A0ABD5PG66"/>
<dbReference type="InterPro" id="IPR048268">
    <property type="entry name" value="Arginosuc_syn_C"/>
</dbReference>
<accession>A0ABD5PG66</accession>
<reference evidence="13 14" key="1">
    <citation type="journal article" date="2019" name="Int. J. Syst. Evol. Microbiol.">
        <title>The Global Catalogue of Microorganisms (GCM) 10K type strain sequencing project: providing services to taxonomists for standard genome sequencing and annotation.</title>
        <authorList>
            <consortium name="The Broad Institute Genomics Platform"/>
            <consortium name="The Broad Institute Genome Sequencing Center for Infectious Disease"/>
            <person name="Wu L."/>
            <person name="Ma J."/>
        </authorList>
    </citation>
    <scope>NUCLEOTIDE SEQUENCE [LARGE SCALE GENOMIC DNA]</scope>
    <source>
        <strain evidence="13 14">CGMCC 1.12553</strain>
    </source>
</reference>
<comment type="pathway">
    <text evidence="1 9">Amino-acid biosynthesis; L-arginine biosynthesis; L-arginine from L-ornithine and carbamoyl phosphate: step 2/3.</text>
</comment>
<dbReference type="NCBIfam" id="TIGR00032">
    <property type="entry name" value="argG"/>
    <property type="match status" value="1"/>
</dbReference>
<feature type="binding site" evidence="9">
    <location>
        <position position="171"/>
    </location>
    <ligand>
        <name>L-citrulline</name>
        <dbReference type="ChEBI" id="CHEBI:57743"/>
    </ligand>
</feature>
<dbReference type="SUPFAM" id="SSF69864">
    <property type="entry name" value="Argininosuccinate synthetase, C-terminal domain"/>
    <property type="match status" value="1"/>
</dbReference>
<feature type="domain" description="Arginosuccinate synthase C-terminal" evidence="12">
    <location>
        <begin position="170"/>
        <end position="403"/>
    </location>
</feature>
<dbReference type="PANTHER" id="PTHR11587:SF2">
    <property type="entry name" value="ARGININOSUCCINATE SYNTHASE"/>
    <property type="match status" value="1"/>
</dbReference>
<protein>
    <recommendedName>
        <fullName evidence="3 9">Argininosuccinate synthase</fullName>
        <ecNumber evidence="3 9">6.3.4.5</ecNumber>
    </recommendedName>
    <alternativeName>
        <fullName evidence="9">Citrulline--aspartate ligase</fullName>
    </alternativeName>
</protein>
<dbReference type="NCBIfam" id="NF010392">
    <property type="entry name" value="PRK13820.1"/>
    <property type="match status" value="1"/>
</dbReference>
<proteinExistence type="inferred from homology"/>
<feature type="region of interest" description="Disordered" evidence="10">
    <location>
        <begin position="414"/>
        <end position="439"/>
    </location>
</feature>
<comment type="caution">
    <text evidence="13">The sequence shown here is derived from an EMBL/GenBank/DDBJ whole genome shotgun (WGS) entry which is preliminary data.</text>
</comment>
<evidence type="ECO:0000256" key="6">
    <source>
        <dbReference type="ARBA" id="ARBA00022605"/>
    </source>
</evidence>
<feature type="binding site" evidence="9">
    <location>
        <position position="117"/>
    </location>
    <ligand>
        <name>L-aspartate</name>
        <dbReference type="ChEBI" id="CHEBI:29991"/>
    </ligand>
</feature>
<dbReference type="PANTHER" id="PTHR11587">
    <property type="entry name" value="ARGININOSUCCINATE SYNTHASE"/>
    <property type="match status" value="1"/>
</dbReference>
<feature type="domain" description="Arginosuccinate synthase-like N-terminal" evidence="11">
    <location>
        <begin position="4"/>
        <end position="161"/>
    </location>
</feature>
<organism evidence="13 14">
    <name type="scientific">Halobium salinum</name>
    <dbReference type="NCBI Taxonomy" id="1364940"/>
    <lineage>
        <taxon>Archaea</taxon>
        <taxon>Methanobacteriati</taxon>
        <taxon>Methanobacteriota</taxon>
        <taxon>Stenosarchaea group</taxon>
        <taxon>Halobacteria</taxon>
        <taxon>Halobacteriales</taxon>
        <taxon>Haloferacaceae</taxon>
        <taxon>Halobium</taxon>
    </lineage>
</organism>
<dbReference type="RefSeq" id="WP_267621197.1">
    <property type="nucleotide sequence ID" value="NZ_JAODIW010000006.1"/>
</dbReference>
<dbReference type="SUPFAM" id="SSF52402">
    <property type="entry name" value="Adenine nucleotide alpha hydrolases-like"/>
    <property type="match status" value="1"/>
</dbReference>
<comment type="catalytic activity">
    <reaction evidence="9">
        <text>L-citrulline + L-aspartate + ATP = 2-(N(omega)-L-arginino)succinate + AMP + diphosphate + H(+)</text>
        <dbReference type="Rhea" id="RHEA:10932"/>
        <dbReference type="ChEBI" id="CHEBI:15378"/>
        <dbReference type="ChEBI" id="CHEBI:29991"/>
        <dbReference type="ChEBI" id="CHEBI:30616"/>
        <dbReference type="ChEBI" id="CHEBI:33019"/>
        <dbReference type="ChEBI" id="CHEBI:57472"/>
        <dbReference type="ChEBI" id="CHEBI:57743"/>
        <dbReference type="ChEBI" id="CHEBI:456215"/>
        <dbReference type="EC" id="6.3.4.5"/>
    </reaction>
</comment>
<keyword evidence="7 9" id="KW-0547">Nucleotide-binding</keyword>
<gene>
    <name evidence="9" type="primary">argG</name>
    <name evidence="13" type="ORF">ACFO0N_17925</name>
</gene>
<dbReference type="Gene3D" id="3.40.50.620">
    <property type="entry name" value="HUPs"/>
    <property type="match status" value="1"/>
</dbReference>
<feature type="binding site" evidence="9">
    <location>
        <position position="122"/>
    </location>
    <ligand>
        <name>L-aspartate</name>
        <dbReference type="ChEBI" id="CHEBI:29991"/>
    </ligand>
</feature>
<sequence length="439" mass="47768">MTKRVALAFSGGLDTTVCVPLLEEEYGYDEVVGVTVDVGQPEPEFDEAEETAEALDLEHYVVDARDEFADLCFDSVRANAEYQGYPLGTALARPVIAKKILEVAKEQDCDALAHGCTGKGNDQLRFEAVWRASDLEVIAPVREMGLTREWEMEYAAEKELPVEGGNEGAWSIDTNLWSRSVEGDDLEDPSYVPPEDIYDWTTAPTESEGTELVEIEFDEGYPVAVDTVEETSTSSQPSAGNGEEQSAVDIIEQLNEQAGAHGIGRTDMMEDRMLGLKVRENYEHPAATVLLTAHEALEQLVLTKEERDFKQQIDHQWAEKGYQGLVDAPLMTSLDGFLDANQTKVTGTVTVKLDAGQVRPVARESDYAVYSESAASFNTETVDGIEQADATGVAKYHGFQSRLANAVAAGVEKPELAADGSGDGHELPSKDGGEDGEDK</sequence>
<dbReference type="FunFam" id="3.90.1260.10:FF:000007">
    <property type="entry name" value="Argininosuccinate synthase"/>
    <property type="match status" value="1"/>
</dbReference>
<keyword evidence="5 9" id="KW-0436">Ligase</keyword>
<evidence type="ECO:0000256" key="1">
    <source>
        <dbReference type="ARBA" id="ARBA00004967"/>
    </source>
</evidence>
<evidence type="ECO:0000256" key="10">
    <source>
        <dbReference type="SAM" id="MobiDB-lite"/>
    </source>
</evidence>
<keyword evidence="9" id="KW-0963">Cytoplasm</keyword>
<feature type="binding site" evidence="9">
    <location>
        <position position="270"/>
    </location>
    <ligand>
        <name>L-citrulline</name>
        <dbReference type="ChEBI" id="CHEBI:57743"/>
    </ligand>
</feature>
<dbReference type="Pfam" id="PF20979">
    <property type="entry name" value="Arginosuc_syn_C"/>
    <property type="match status" value="1"/>
</dbReference>
<evidence type="ECO:0000256" key="7">
    <source>
        <dbReference type="ARBA" id="ARBA00022741"/>
    </source>
</evidence>
<comment type="subcellular location">
    <subcellularLocation>
        <location evidence="9">Cytoplasm</location>
    </subcellularLocation>
</comment>
<dbReference type="GO" id="GO:0005737">
    <property type="term" value="C:cytoplasm"/>
    <property type="evidence" value="ECO:0007669"/>
    <property type="project" value="UniProtKB-SubCell"/>
</dbReference>
<keyword evidence="14" id="KW-1185">Reference proteome</keyword>
<dbReference type="GO" id="GO:0006526">
    <property type="term" value="P:L-arginine biosynthetic process"/>
    <property type="evidence" value="ECO:0007669"/>
    <property type="project" value="UniProtKB-UniRule"/>
</dbReference>
<feature type="binding site" evidence="9">
    <location>
        <position position="282"/>
    </location>
    <ligand>
        <name>L-citrulline</name>
        <dbReference type="ChEBI" id="CHEBI:57743"/>
    </ligand>
</feature>
<feature type="binding site" evidence="9">
    <location>
        <position position="121"/>
    </location>
    <ligand>
        <name>L-aspartate</name>
        <dbReference type="ChEBI" id="CHEBI:29991"/>
    </ligand>
</feature>
<dbReference type="GO" id="GO:0004055">
    <property type="term" value="F:argininosuccinate synthase activity"/>
    <property type="evidence" value="ECO:0007669"/>
    <property type="project" value="UniProtKB-UniRule"/>
</dbReference>
<dbReference type="PROSITE" id="PS00564">
    <property type="entry name" value="ARGININOSUCCIN_SYN_1"/>
    <property type="match status" value="1"/>
</dbReference>
<evidence type="ECO:0000256" key="3">
    <source>
        <dbReference type="ARBA" id="ARBA00012286"/>
    </source>
</evidence>
<evidence type="ECO:0000256" key="4">
    <source>
        <dbReference type="ARBA" id="ARBA00022571"/>
    </source>
</evidence>
<dbReference type="NCBIfam" id="NF001770">
    <property type="entry name" value="PRK00509.1"/>
    <property type="match status" value="1"/>
</dbReference>
<feature type="binding site" evidence="9">
    <location>
        <position position="121"/>
    </location>
    <ligand>
        <name>L-citrulline</name>
        <dbReference type="ChEBI" id="CHEBI:57743"/>
    </ligand>
</feature>
<dbReference type="EMBL" id="JBHSDS010000008">
    <property type="protein sequence ID" value="MFC4359827.1"/>
    <property type="molecule type" value="Genomic_DNA"/>
</dbReference>
<evidence type="ECO:0000259" key="12">
    <source>
        <dbReference type="Pfam" id="PF20979"/>
    </source>
</evidence>
<feature type="binding site" evidence="9">
    <location>
        <position position="125"/>
    </location>
    <ligand>
        <name>L-citrulline</name>
        <dbReference type="ChEBI" id="CHEBI:57743"/>
    </ligand>
</feature>
<dbReference type="HAMAP" id="MF_00005">
    <property type="entry name" value="Arg_succ_synth_type1"/>
    <property type="match status" value="1"/>
</dbReference>
<dbReference type="InterPro" id="IPR018223">
    <property type="entry name" value="Arginosuc_synth_CS"/>
</dbReference>
<dbReference type="InterPro" id="IPR014729">
    <property type="entry name" value="Rossmann-like_a/b/a_fold"/>
</dbReference>
<dbReference type="Gene3D" id="3.90.1260.10">
    <property type="entry name" value="Argininosuccinate synthetase, chain A, domain 2"/>
    <property type="match status" value="1"/>
</dbReference>
<feature type="binding site" evidence="9">
    <location>
        <begin position="8"/>
        <end position="16"/>
    </location>
    <ligand>
        <name>ATP</name>
        <dbReference type="ChEBI" id="CHEBI:30616"/>
    </ligand>
</feature>
<evidence type="ECO:0000259" key="11">
    <source>
        <dbReference type="Pfam" id="PF00764"/>
    </source>
</evidence>
<name>A0ABD5PG66_9EURY</name>
<evidence type="ECO:0000256" key="2">
    <source>
        <dbReference type="ARBA" id="ARBA00011881"/>
    </source>
</evidence>
<comment type="caution">
    <text evidence="9">Lacks conserved residue(s) required for the propagation of feature annotation.</text>
</comment>
<evidence type="ECO:0000256" key="8">
    <source>
        <dbReference type="ARBA" id="ARBA00022840"/>
    </source>
</evidence>
<feature type="binding site" evidence="9">
    <location>
        <position position="180"/>
    </location>
    <ligand>
        <name>L-citrulline</name>
        <dbReference type="ChEBI" id="CHEBI:57743"/>
    </ligand>
</feature>
<keyword evidence="4 9" id="KW-0055">Arginine biosynthesis</keyword>
<dbReference type="Proteomes" id="UP001595921">
    <property type="component" value="Unassembled WGS sequence"/>
</dbReference>
<dbReference type="InterPro" id="IPR001518">
    <property type="entry name" value="Arginosuc_synth"/>
</dbReference>
<evidence type="ECO:0000313" key="14">
    <source>
        <dbReference type="Proteomes" id="UP001595921"/>
    </source>
</evidence>
<dbReference type="EC" id="6.3.4.5" evidence="3 9"/>
<comment type="subunit">
    <text evidence="2 9">Homotetramer.</text>
</comment>
<keyword evidence="8 9" id="KW-0067">ATP-binding</keyword>